<name>C6LJQ0_9FIRM</name>
<reference evidence="2" key="1">
    <citation type="submission" date="2009-07" db="EMBL/GenBank/DDBJ databases">
        <authorList>
            <person name="Weinstock G."/>
            <person name="Sodergren E."/>
            <person name="Clifton S."/>
            <person name="Fulton L."/>
            <person name="Fulton B."/>
            <person name="Courtney L."/>
            <person name="Fronick C."/>
            <person name="Harrison M."/>
            <person name="Strong C."/>
            <person name="Farmer C."/>
            <person name="Delahaunty K."/>
            <person name="Markovic C."/>
            <person name="Hall O."/>
            <person name="Minx P."/>
            <person name="Tomlinson C."/>
            <person name="Mitreva M."/>
            <person name="Nelson J."/>
            <person name="Hou S."/>
            <person name="Wollam A."/>
            <person name="Pepin K.H."/>
            <person name="Johnson M."/>
            <person name="Bhonagiri V."/>
            <person name="Nash W.E."/>
            <person name="Warren W."/>
            <person name="Chinwalla A."/>
            <person name="Mardis E.R."/>
            <person name="Wilson R.K."/>
        </authorList>
    </citation>
    <scope>NUCLEOTIDE SEQUENCE [LARGE SCALE GENOMIC DNA]</scope>
    <source>
        <strain evidence="2">DSM 14469</strain>
    </source>
</reference>
<sequence length="142" mass="16052">MWEAMKYLWKKVCLCLLVLGAAVLLAGCGETQPEDKIRDLEFTVLEESDIPEALAEVIAENRQKEMKLSYQKEGYLYIARGFGEQKTAGYSIAVPQCYLAEDGIHVKFELIGPQSGAELKEEASYPYIVIRMEAMDETITFE</sequence>
<dbReference type="AlphaFoldDB" id="C6LJQ0"/>
<dbReference type="PROSITE" id="PS51257">
    <property type="entry name" value="PROKAR_LIPOPROTEIN"/>
    <property type="match status" value="1"/>
</dbReference>
<organism evidence="2 3">
    <name type="scientific">Marvinbryantia formatexigens DSM 14469</name>
    <dbReference type="NCBI Taxonomy" id="478749"/>
    <lineage>
        <taxon>Bacteria</taxon>
        <taxon>Bacillati</taxon>
        <taxon>Bacillota</taxon>
        <taxon>Clostridia</taxon>
        <taxon>Lachnospirales</taxon>
        <taxon>Lachnospiraceae</taxon>
        <taxon>Marvinbryantia</taxon>
    </lineage>
</organism>
<evidence type="ECO:0000313" key="2">
    <source>
        <dbReference type="EMBL" id="EET59173.1"/>
    </source>
</evidence>
<dbReference type="STRING" id="168384.SAMN05660368_01978"/>
<keyword evidence="3" id="KW-1185">Reference proteome</keyword>
<comment type="caution">
    <text evidence="2">The sequence shown here is derived from an EMBL/GenBank/DDBJ whole genome shotgun (WGS) entry which is preliminary data.</text>
</comment>
<protein>
    <recommendedName>
        <fullName evidence="1">PrcB C-terminal domain-containing protein</fullName>
    </recommendedName>
</protein>
<proteinExistence type="predicted"/>
<evidence type="ECO:0000259" key="1">
    <source>
        <dbReference type="Pfam" id="PF14343"/>
    </source>
</evidence>
<dbReference type="Proteomes" id="UP000005561">
    <property type="component" value="Unassembled WGS sequence"/>
</dbReference>
<dbReference type="InterPro" id="IPR025748">
    <property type="entry name" value="PrcB_C_dom"/>
</dbReference>
<feature type="domain" description="PrcB C-terminal" evidence="1">
    <location>
        <begin position="76"/>
        <end position="133"/>
    </location>
</feature>
<gene>
    <name evidence="2" type="ORF">BRYFOR_08887</name>
</gene>
<accession>C6LJQ0</accession>
<dbReference type="Pfam" id="PF14343">
    <property type="entry name" value="PrcB_C"/>
    <property type="match status" value="1"/>
</dbReference>
<dbReference type="EMBL" id="ACCL02000021">
    <property type="protein sequence ID" value="EET59173.1"/>
    <property type="molecule type" value="Genomic_DNA"/>
</dbReference>
<evidence type="ECO:0000313" key="3">
    <source>
        <dbReference type="Proteomes" id="UP000005561"/>
    </source>
</evidence>
<dbReference type="eggNOG" id="ENOG5032U0T">
    <property type="taxonomic scope" value="Bacteria"/>
</dbReference>